<organism evidence="1 2">
    <name type="scientific">Gemella bergeri ATCC 700627</name>
    <dbReference type="NCBI Taxonomy" id="1321820"/>
    <lineage>
        <taxon>Bacteria</taxon>
        <taxon>Bacillati</taxon>
        <taxon>Bacillota</taxon>
        <taxon>Bacilli</taxon>
        <taxon>Bacillales</taxon>
        <taxon>Gemellaceae</taxon>
        <taxon>Gemella</taxon>
    </lineage>
</organism>
<dbReference type="Proteomes" id="UP000016637">
    <property type="component" value="Unassembled WGS sequence"/>
</dbReference>
<comment type="caution">
    <text evidence="1">The sequence shown here is derived from an EMBL/GenBank/DDBJ whole genome shotgun (WGS) entry which is preliminary data.</text>
</comment>
<dbReference type="RefSeq" id="WP_021753567.1">
    <property type="nucleotide sequence ID" value="NZ_KI271873.1"/>
</dbReference>
<protein>
    <submittedName>
        <fullName evidence="1">Uncharacterized protein</fullName>
    </submittedName>
</protein>
<dbReference type="EMBL" id="AWVP01000058">
    <property type="protein sequence ID" value="ERK58005.1"/>
    <property type="molecule type" value="Genomic_DNA"/>
</dbReference>
<proteinExistence type="predicted"/>
<dbReference type="HOGENOM" id="CLU_989585_0_0_9"/>
<keyword evidence="2" id="KW-1185">Reference proteome</keyword>
<sequence>MKKEKMYLAFRFTGNNEIGIEEFINFLNNISKYLLSVKKDLGEDFKLSTNVTAIEKGSFIVHIVPVINVLASILPHVIENTGSFIKLVREILEVISFLRGKPPKEITETHITNFYGDQININNPIFQIFSKDSNDTFEAVEKLAEDIPLKRELEVYESVSNSKTIINDENKEYFKRKKITDTDEKFIINTINNLTVVVKKPSLDMSSKWTVHIDRTVNVDIHDKEFAKLVKDGEISFSNGTKLEVDMEIKSYPNNEKIKPTYVITKVHLDKVGAVQQKLDL</sequence>
<evidence type="ECO:0000313" key="2">
    <source>
        <dbReference type="Proteomes" id="UP000016637"/>
    </source>
</evidence>
<evidence type="ECO:0000313" key="1">
    <source>
        <dbReference type="EMBL" id="ERK58005.1"/>
    </source>
</evidence>
<dbReference type="AlphaFoldDB" id="U2Q5H5"/>
<dbReference type="eggNOG" id="ENOG5033DUC">
    <property type="taxonomic scope" value="Bacteria"/>
</dbReference>
<reference evidence="1 2" key="1">
    <citation type="submission" date="2013-08" db="EMBL/GenBank/DDBJ databases">
        <authorList>
            <person name="Weinstock G."/>
            <person name="Sodergren E."/>
            <person name="Wylie T."/>
            <person name="Fulton L."/>
            <person name="Fulton R."/>
            <person name="Fronick C."/>
            <person name="O'Laughlin M."/>
            <person name="Godfrey J."/>
            <person name="Miner T."/>
            <person name="Herter B."/>
            <person name="Appelbaum E."/>
            <person name="Cordes M."/>
            <person name="Lek S."/>
            <person name="Wollam A."/>
            <person name="Pepin K.H."/>
            <person name="Palsikar V.B."/>
            <person name="Mitreva M."/>
            <person name="Wilson R.K."/>
        </authorList>
    </citation>
    <scope>NUCLEOTIDE SEQUENCE [LARGE SCALE GENOMIC DNA]</scope>
    <source>
        <strain evidence="1 2">ATCC 700627</strain>
    </source>
</reference>
<dbReference type="PATRIC" id="fig|1321820.3.peg.886"/>
<accession>U2Q5H5</accession>
<gene>
    <name evidence="1" type="ORF">HMPREF1983_00911</name>
</gene>
<name>U2Q5H5_9BACL</name>